<organism evidence="2 3">
    <name type="scientific">Candidatus Nephthysia bennettiae</name>
    <dbReference type="NCBI Taxonomy" id="3127016"/>
    <lineage>
        <taxon>Bacteria</taxon>
        <taxon>Bacillati</taxon>
        <taxon>Candidatus Dormiibacterota</taxon>
        <taxon>Candidatus Dormibacteria</taxon>
        <taxon>Candidatus Dormibacterales</taxon>
        <taxon>Candidatus Dormibacteraceae</taxon>
        <taxon>Candidatus Nephthysia</taxon>
    </lineage>
</organism>
<name>A0A934N8W8_9BACT</name>
<dbReference type="Proteomes" id="UP000612893">
    <property type="component" value="Unassembled WGS sequence"/>
</dbReference>
<proteinExistence type="predicted"/>
<dbReference type="InterPro" id="IPR025736">
    <property type="entry name" value="PucR_C-HTH_dom"/>
</dbReference>
<dbReference type="Gene3D" id="1.10.10.2840">
    <property type="entry name" value="PucR C-terminal helix-turn-helix domain"/>
    <property type="match status" value="1"/>
</dbReference>
<dbReference type="InterPro" id="IPR051448">
    <property type="entry name" value="CdaR-like_regulators"/>
</dbReference>
<sequence>MQSPEVLRGFANEVLGPLLKYAESRETPLLATLEALAGARWIRRAAARDLGIHINSINYRIDRIQTLTGLSLDDPETRVAVAIALRARSMLGR</sequence>
<protein>
    <submittedName>
        <fullName evidence="2">Helix-turn-helix domain-containing protein</fullName>
    </submittedName>
</protein>
<evidence type="ECO:0000259" key="1">
    <source>
        <dbReference type="Pfam" id="PF13556"/>
    </source>
</evidence>
<dbReference type="PANTHER" id="PTHR33744">
    <property type="entry name" value="CARBOHYDRATE DIACID REGULATOR"/>
    <property type="match status" value="1"/>
</dbReference>
<accession>A0A934N8W8</accession>
<dbReference type="PANTHER" id="PTHR33744:SF1">
    <property type="entry name" value="DNA-BINDING TRANSCRIPTIONAL ACTIVATOR ADER"/>
    <property type="match status" value="1"/>
</dbReference>
<dbReference type="AlphaFoldDB" id="A0A934N8W8"/>
<reference evidence="2" key="1">
    <citation type="submission" date="2020-10" db="EMBL/GenBank/DDBJ databases">
        <title>Ca. Dormibacterota MAGs.</title>
        <authorList>
            <person name="Montgomery K."/>
        </authorList>
    </citation>
    <scope>NUCLEOTIDE SEQUENCE [LARGE SCALE GENOMIC DNA]</scope>
    <source>
        <strain evidence="2">SC8812_S17_10</strain>
    </source>
</reference>
<feature type="domain" description="PucR C-terminal helix-turn-helix" evidence="1">
    <location>
        <begin position="29"/>
        <end position="87"/>
    </location>
</feature>
<dbReference type="Pfam" id="PF13556">
    <property type="entry name" value="HTH_30"/>
    <property type="match status" value="1"/>
</dbReference>
<dbReference type="RefSeq" id="WP_338201365.1">
    <property type="nucleotide sequence ID" value="NZ_JAEKNR010000106.1"/>
</dbReference>
<keyword evidence="3" id="KW-1185">Reference proteome</keyword>
<evidence type="ECO:0000313" key="2">
    <source>
        <dbReference type="EMBL" id="MBJ7598398.1"/>
    </source>
</evidence>
<evidence type="ECO:0000313" key="3">
    <source>
        <dbReference type="Proteomes" id="UP000612893"/>
    </source>
</evidence>
<comment type="caution">
    <text evidence="2">The sequence shown here is derived from an EMBL/GenBank/DDBJ whole genome shotgun (WGS) entry which is preliminary data.</text>
</comment>
<dbReference type="InterPro" id="IPR042070">
    <property type="entry name" value="PucR_C-HTH_sf"/>
</dbReference>
<dbReference type="EMBL" id="JAEKNR010000106">
    <property type="protein sequence ID" value="MBJ7598398.1"/>
    <property type="molecule type" value="Genomic_DNA"/>
</dbReference>
<gene>
    <name evidence="2" type="ORF">JF922_09975</name>
</gene>